<organism evidence="5 6">
    <name type="scientific">Actinomadura rubrisoli</name>
    <dbReference type="NCBI Taxonomy" id="2530368"/>
    <lineage>
        <taxon>Bacteria</taxon>
        <taxon>Bacillati</taxon>
        <taxon>Actinomycetota</taxon>
        <taxon>Actinomycetes</taxon>
        <taxon>Streptosporangiales</taxon>
        <taxon>Thermomonosporaceae</taxon>
        <taxon>Actinomadura</taxon>
    </lineage>
</organism>
<dbReference type="EMBL" id="SMKU01000437">
    <property type="protein sequence ID" value="TDD64583.1"/>
    <property type="molecule type" value="Genomic_DNA"/>
</dbReference>
<dbReference type="GO" id="GO:0046872">
    <property type="term" value="F:metal ion binding"/>
    <property type="evidence" value="ECO:0007669"/>
    <property type="project" value="UniProtKB-KW"/>
</dbReference>
<proteinExistence type="predicted"/>
<feature type="region of interest" description="Disordered" evidence="3">
    <location>
        <begin position="37"/>
        <end position="64"/>
    </location>
</feature>
<reference evidence="5 6" key="1">
    <citation type="submission" date="2019-03" db="EMBL/GenBank/DDBJ databases">
        <title>Draft genome sequences of novel Actinobacteria.</title>
        <authorList>
            <person name="Sahin N."/>
            <person name="Ay H."/>
            <person name="Saygin H."/>
        </authorList>
    </citation>
    <scope>NUCLEOTIDE SEQUENCE [LARGE SCALE GENOMIC DNA]</scope>
    <source>
        <strain evidence="5 6">H3C3</strain>
    </source>
</reference>
<dbReference type="InterPro" id="IPR011330">
    <property type="entry name" value="Glyco_hydro/deAcase_b/a-brl"/>
</dbReference>
<sequence length="270" mass="28761">MDGPDLVRRVAAGVLAVAVSGWLSTLSYGAGGGLTASASTGPAPKAGKRPAAGSGAAKPSAPVRAPLPVDCARAKCVALTFDDGPTESTATLLDILAARRVRATFFLIGQNAAEHPELVRREVEAGHEIANHSYTHADLGRASEEKVMSELTRTQEAVQRASGVTPVLLRPPYGSTSRRLTSITRRMNMAQILWTVDPLDWAVRNSRSVERRVMKAAAPGNVVLMHDIHPTTVAAVPRIIDRLAARGFVFVTVTELFGGRLTPGKKYVQR</sequence>
<dbReference type="PROSITE" id="PS51677">
    <property type="entry name" value="NODB"/>
    <property type="match status" value="1"/>
</dbReference>
<evidence type="ECO:0000256" key="2">
    <source>
        <dbReference type="ARBA" id="ARBA00022801"/>
    </source>
</evidence>
<dbReference type="OrthoDB" id="3521160at2"/>
<dbReference type="GO" id="GO:0016810">
    <property type="term" value="F:hydrolase activity, acting on carbon-nitrogen (but not peptide) bonds"/>
    <property type="evidence" value="ECO:0007669"/>
    <property type="project" value="InterPro"/>
</dbReference>
<dbReference type="RefSeq" id="WP_131903008.1">
    <property type="nucleotide sequence ID" value="NZ_SMKU01000437.1"/>
</dbReference>
<keyword evidence="1" id="KW-0479">Metal-binding</keyword>
<dbReference type="Proteomes" id="UP000294513">
    <property type="component" value="Unassembled WGS sequence"/>
</dbReference>
<accession>A0A4R4ZZ22</accession>
<evidence type="ECO:0000313" key="5">
    <source>
        <dbReference type="EMBL" id="TDD64583.1"/>
    </source>
</evidence>
<dbReference type="InterPro" id="IPR050248">
    <property type="entry name" value="Polysacc_deacetylase_ArnD"/>
</dbReference>
<dbReference type="InterPro" id="IPR002509">
    <property type="entry name" value="NODB_dom"/>
</dbReference>
<protein>
    <submittedName>
        <fullName evidence="5">Polysaccharide deacetylase family protein</fullName>
    </submittedName>
</protein>
<feature type="domain" description="NodB homology" evidence="4">
    <location>
        <begin position="75"/>
        <end position="251"/>
    </location>
</feature>
<dbReference type="GO" id="GO:0005975">
    <property type="term" value="P:carbohydrate metabolic process"/>
    <property type="evidence" value="ECO:0007669"/>
    <property type="project" value="InterPro"/>
</dbReference>
<dbReference type="SUPFAM" id="SSF88713">
    <property type="entry name" value="Glycoside hydrolase/deacetylase"/>
    <property type="match status" value="1"/>
</dbReference>
<feature type="compositionally biased region" description="Low complexity" evidence="3">
    <location>
        <begin position="37"/>
        <end position="62"/>
    </location>
</feature>
<name>A0A4R4ZZ22_9ACTN</name>
<dbReference type="Gene3D" id="3.20.20.370">
    <property type="entry name" value="Glycoside hydrolase/deacetylase"/>
    <property type="match status" value="1"/>
</dbReference>
<dbReference type="CDD" id="cd10917">
    <property type="entry name" value="CE4_NodB_like_6s_7s"/>
    <property type="match status" value="1"/>
</dbReference>
<evidence type="ECO:0000313" key="6">
    <source>
        <dbReference type="Proteomes" id="UP000294513"/>
    </source>
</evidence>
<keyword evidence="2" id="KW-0378">Hydrolase</keyword>
<comment type="caution">
    <text evidence="5">The sequence shown here is derived from an EMBL/GenBank/DDBJ whole genome shotgun (WGS) entry which is preliminary data.</text>
</comment>
<dbReference type="Pfam" id="PF01522">
    <property type="entry name" value="Polysacc_deac_1"/>
    <property type="match status" value="1"/>
</dbReference>
<evidence type="ECO:0000256" key="3">
    <source>
        <dbReference type="SAM" id="MobiDB-lite"/>
    </source>
</evidence>
<keyword evidence="6" id="KW-1185">Reference proteome</keyword>
<evidence type="ECO:0000256" key="1">
    <source>
        <dbReference type="ARBA" id="ARBA00022723"/>
    </source>
</evidence>
<dbReference type="AlphaFoldDB" id="A0A4R4ZZ22"/>
<gene>
    <name evidence="5" type="ORF">E1298_42250</name>
</gene>
<dbReference type="PANTHER" id="PTHR10587">
    <property type="entry name" value="GLYCOSYL TRANSFERASE-RELATED"/>
    <property type="match status" value="1"/>
</dbReference>
<dbReference type="GO" id="GO:0016020">
    <property type="term" value="C:membrane"/>
    <property type="evidence" value="ECO:0007669"/>
    <property type="project" value="TreeGrafter"/>
</dbReference>
<dbReference type="PANTHER" id="PTHR10587:SF133">
    <property type="entry name" value="CHITIN DEACETYLASE 1-RELATED"/>
    <property type="match status" value="1"/>
</dbReference>
<evidence type="ECO:0000259" key="4">
    <source>
        <dbReference type="PROSITE" id="PS51677"/>
    </source>
</evidence>